<dbReference type="Proteomes" id="UP000245202">
    <property type="component" value="Unassembled WGS sequence"/>
</dbReference>
<keyword evidence="3" id="KW-0804">Transcription</keyword>
<evidence type="ECO:0000256" key="1">
    <source>
        <dbReference type="ARBA" id="ARBA00023015"/>
    </source>
</evidence>
<organism evidence="8 9">
    <name type="scientific">Paenibacillus agaridevorans</name>
    <dbReference type="NCBI Taxonomy" id="171404"/>
    <lineage>
        <taxon>Bacteria</taxon>
        <taxon>Bacillati</taxon>
        <taxon>Bacillota</taxon>
        <taxon>Bacilli</taxon>
        <taxon>Bacillales</taxon>
        <taxon>Paenibacillaceae</taxon>
        <taxon>Paenibacillus</taxon>
    </lineage>
</organism>
<dbReference type="Gene3D" id="3.40.50.2300">
    <property type="match status" value="1"/>
</dbReference>
<dbReference type="SUPFAM" id="SSF52172">
    <property type="entry name" value="CheY-like"/>
    <property type="match status" value="1"/>
</dbReference>
<dbReference type="GO" id="GO:0003700">
    <property type="term" value="F:DNA-binding transcription factor activity"/>
    <property type="evidence" value="ECO:0007669"/>
    <property type="project" value="InterPro"/>
</dbReference>
<keyword evidence="2 8" id="KW-0238">DNA-binding</keyword>
<keyword evidence="4" id="KW-0597">Phosphoprotein</keyword>
<dbReference type="InterPro" id="IPR020449">
    <property type="entry name" value="Tscrpt_reg_AraC-type_HTH"/>
</dbReference>
<evidence type="ECO:0000313" key="9">
    <source>
        <dbReference type="Proteomes" id="UP000245202"/>
    </source>
</evidence>
<feature type="coiled-coil region" evidence="5">
    <location>
        <begin position="107"/>
        <end position="134"/>
    </location>
</feature>
<proteinExistence type="predicted"/>
<dbReference type="GO" id="GO:0043565">
    <property type="term" value="F:sequence-specific DNA binding"/>
    <property type="evidence" value="ECO:0007669"/>
    <property type="project" value="InterPro"/>
</dbReference>
<dbReference type="Pfam" id="PF12833">
    <property type="entry name" value="HTH_18"/>
    <property type="match status" value="1"/>
</dbReference>
<dbReference type="PROSITE" id="PS01124">
    <property type="entry name" value="HTH_ARAC_FAMILY_2"/>
    <property type="match status" value="1"/>
</dbReference>
<gene>
    <name evidence="8" type="ORF">PAT3040_03895</name>
</gene>
<keyword evidence="5" id="KW-0175">Coiled coil</keyword>
<keyword evidence="9" id="KW-1185">Reference proteome</keyword>
<evidence type="ECO:0000259" key="7">
    <source>
        <dbReference type="PROSITE" id="PS50110"/>
    </source>
</evidence>
<evidence type="ECO:0000256" key="3">
    <source>
        <dbReference type="ARBA" id="ARBA00023163"/>
    </source>
</evidence>
<evidence type="ECO:0000256" key="2">
    <source>
        <dbReference type="ARBA" id="ARBA00023125"/>
    </source>
</evidence>
<dbReference type="Pfam" id="PF00072">
    <property type="entry name" value="Response_reg"/>
    <property type="match status" value="1"/>
</dbReference>
<name>A0A2R5F0U8_9BACL</name>
<feature type="domain" description="HTH araC/xylS-type" evidence="6">
    <location>
        <begin position="287"/>
        <end position="385"/>
    </location>
</feature>
<dbReference type="GO" id="GO:0000160">
    <property type="term" value="P:phosphorelay signal transduction system"/>
    <property type="evidence" value="ECO:0007669"/>
    <property type="project" value="InterPro"/>
</dbReference>
<evidence type="ECO:0000256" key="5">
    <source>
        <dbReference type="SAM" id="Coils"/>
    </source>
</evidence>
<feature type="domain" description="Response regulatory" evidence="7">
    <location>
        <begin position="2"/>
        <end position="118"/>
    </location>
</feature>
<keyword evidence="1" id="KW-0805">Transcription regulation</keyword>
<dbReference type="RefSeq" id="WP_108994023.1">
    <property type="nucleotide sequence ID" value="NZ_BDQX01000208.1"/>
</dbReference>
<dbReference type="CDD" id="cd17536">
    <property type="entry name" value="REC_YesN-like"/>
    <property type="match status" value="1"/>
</dbReference>
<dbReference type="InterPro" id="IPR018062">
    <property type="entry name" value="HTH_AraC-typ_CS"/>
</dbReference>
<dbReference type="SMART" id="SM00448">
    <property type="entry name" value="REC"/>
    <property type="match status" value="1"/>
</dbReference>
<comment type="caution">
    <text evidence="8">The sequence shown here is derived from an EMBL/GenBank/DDBJ whole genome shotgun (WGS) entry which is preliminary data.</text>
</comment>
<dbReference type="PANTHER" id="PTHR43280:SF28">
    <property type="entry name" value="HTH-TYPE TRANSCRIPTIONAL ACTIVATOR RHAS"/>
    <property type="match status" value="1"/>
</dbReference>
<evidence type="ECO:0000259" key="6">
    <source>
        <dbReference type="PROSITE" id="PS01124"/>
    </source>
</evidence>
<accession>A0A2R5F0U8</accession>
<dbReference type="InterPro" id="IPR018060">
    <property type="entry name" value="HTH_AraC"/>
</dbReference>
<dbReference type="PROSITE" id="PS50110">
    <property type="entry name" value="RESPONSE_REGULATORY"/>
    <property type="match status" value="1"/>
</dbReference>
<dbReference type="PROSITE" id="PS00041">
    <property type="entry name" value="HTH_ARAC_FAMILY_1"/>
    <property type="match status" value="1"/>
</dbReference>
<dbReference type="EMBL" id="BDQX01000208">
    <property type="protein sequence ID" value="GBG09254.1"/>
    <property type="molecule type" value="Genomic_DNA"/>
</dbReference>
<dbReference type="AlphaFoldDB" id="A0A2R5F0U8"/>
<dbReference type="Gene3D" id="1.10.10.60">
    <property type="entry name" value="Homeodomain-like"/>
    <property type="match status" value="2"/>
</dbReference>
<feature type="modified residue" description="4-aspartylphosphate" evidence="4">
    <location>
        <position position="53"/>
    </location>
</feature>
<evidence type="ECO:0000313" key="8">
    <source>
        <dbReference type="EMBL" id="GBG09254.1"/>
    </source>
</evidence>
<dbReference type="InterPro" id="IPR001789">
    <property type="entry name" value="Sig_transdc_resp-reg_receiver"/>
</dbReference>
<dbReference type="InterPro" id="IPR011006">
    <property type="entry name" value="CheY-like_superfamily"/>
</dbReference>
<evidence type="ECO:0000256" key="4">
    <source>
        <dbReference type="PROSITE-ProRule" id="PRU00169"/>
    </source>
</evidence>
<dbReference type="PANTHER" id="PTHR43280">
    <property type="entry name" value="ARAC-FAMILY TRANSCRIPTIONAL REGULATOR"/>
    <property type="match status" value="1"/>
</dbReference>
<dbReference type="PRINTS" id="PR00032">
    <property type="entry name" value="HTHARAC"/>
</dbReference>
<protein>
    <submittedName>
        <fullName evidence="8">DNA-binding response regulator</fullName>
    </submittedName>
</protein>
<dbReference type="InterPro" id="IPR009057">
    <property type="entry name" value="Homeodomain-like_sf"/>
</dbReference>
<reference evidence="8 9" key="1">
    <citation type="submission" date="2017-08" db="EMBL/GenBank/DDBJ databases">
        <title>Substantial Increase in Enzyme Production by Combined Drug-Resistance Mutations in Paenibacillus agaridevorans.</title>
        <authorList>
            <person name="Tanaka Y."/>
            <person name="Funane K."/>
            <person name="Hosaka T."/>
            <person name="Shiwa Y."/>
            <person name="Fujita N."/>
            <person name="Miyazaki T."/>
            <person name="Yoshikawa H."/>
            <person name="Murakami K."/>
            <person name="Kasahara K."/>
            <person name="Inaoka T."/>
            <person name="Hiraga Y."/>
            <person name="Ochi K."/>
        </authorList>
    </citation>
    <scope>NUCLEOTIDE SEQUENCE [LARGE SCALE GENOMIC DNA]</scope>
    <source>
        <strain evidence="8 9">T-3040</strain>
    </source>
</reference>
<sequence length="391" mass="44400">MNILVVDDEEVIRSGVERTIRKAFPQHRVVMADSPEAAVELLKSLPIDLVLTDVLMPGMTGLELIEISRGRHSHIKWIVISAYSEFAYAKEAVRLGAKDYLLKPIGKDTLIGKIKELELEIEKENERNKEAQLLSRNLRFLREAIFARWASDLDLGGIDLAPFVGNHPYFHLIMLRLDSETDLRLEHFIVENVMSELIDTAGDGFVASIDSKSLLGLVTLREEQGLGPLIEQMRSHLKRYLKIPFQVVHSDRITDLDAVPEQVKRMRKSSESQVYDHYASGGEKAVEVAIQYIRSHMASELTLEKVSSVVYLNPVYFSQLFKQKTSGGFKEYVTGLRLERAMELLRDSELKIGEIAEKVGYPDVRHFSQIFRKKAGCTPSEYRQNTTAPTL</sequence>
<dbReference type="SUPFAM" id="SSF46689">
    <property type="entry name" value="Homeodomain-like"/>
    <property type="match status" value="2"/>
</dbReference>
<dbReference type="SMART" id="SM00342">
    <property type="entry name" value="HTH_ARAC"/>
    <property type="match status" value="1"/>
</dbReference>